<dbReference type="AlphaFoldDB" id="A0A0L6URV5"/>
<dbReference type="PANTHER" id="PTHR33324">
    <property type="entry name" value="EXPRESSED PROTEIN"/>
    <property type="match status" value="1"/>
</dbReference>
<protein>
    <submittedName>
        <fullName evidence="2">Uncharacterized protein</fullName>
    </submittedName>
</protein>
<evidence type="ECO:0000313" key="2">
    <source>
        <dbReference type="EMBL" id="KNZ50962.1"/>
    </source>
</evidence>
<dbReference type="EMBL" id="LAVV01009226">
    <property type="protein sequence ID" value="KNZ50962.1"/>
    <property type="molecule type" value="Genomic_DNA"/>
</dbReference>
<organism evidence="2 3">
    <name type="scientific">Puccinia sorghi</name>
    <dbReference type="NCBI Taxonomy" id="27349"/>
    <lineage>
        <taxon>Eukaryota</taxon>
        <taxon>Fungi</taxon>
        <taxon>Dikarya</taxon>
        <taxon>Basidiomycota</taxon>
        <taxon>Pucciniomycotina</taxon>
        <taxon>Pucciniomycetes</taxon>
        <taxon>Pucciniales</taxon>
        <taxon>Pucciniaceae</taxon>
        <taxon>Puccinia</taxon>
    </lineage>
</organism>
<dbReference type="VEuPathDB" id="FungiDB:VP01_4151g2"/>
<feature type="region of interest" description="Disordered" evidence="1">
    <location>
        <begin position="189"/>
        <end position="219"/>
    </location>
</feature>
<proteinExistence type="predicted"/>
<feature type="compositionally biased region" description="Polar residues" evidence="1">
    <location>
        <begin position="190"/>
        <end position="204"/>
    </location>
</feature>
<sequence>MCACFFFIIYFPTYYQPTRPCHPNKPPPWPAETSTPPQGKQKKPAVSWDKDGQSSIHIILDWLGTEGNYTKWRGDTKACMLRASKQRYSSSRPPMVKQVISCLAQVLVSWTRTSPMEQILYQVFPRLNPLPSCLLWILLIPQMFDQLHYWEKLDSIMVLQTCANPSAPYNFSFPTPRPNLILLEEKFSQGKGSTTHPNTGNNIENIDDKEGSSSGFEIH</sequence>
<gene>
    <name evidence="2" type="ORF">VP01_4151g2</name>
</gene>
<keyword evidence="3" id="KW-1185">Reference proteome</keyword>
<feature type="region of interest" description="Disordered" evidence="1">
    <location>
        <begin position="25"/>
        <end position="48"/>
    </location>
</feature>
<evidence type="ECO:0000256" key="1">
    <source>
        <dbReference type="SAM" id="MobiDB-lite"/>
    </source>
</evidence>
<accession>A0A0L6URV5</accession>
<evidence type="ECO:0000313" key="3">
    <source>
        <dbReference type="Proteomes" id="UP000037035"/>
    </source>
</evidence>
<comment type="caution">
    <text evidence="2">The sequence shown here is derived from an EMBL/GenBank/DDBJ whole genome shotgun (WGS) entry which is preliminary data.</text>
</comment>
<reference evidence="2 3" key="1">
    <citation type="submission" date="2015-08" db="EMBL/GenBank/DDBJ databases">
        <title>Next Generation Sequencing and Analysis of the Genome of Puccinia sorghi L Schw, the Causal Agent of Maize Common Rust.</title>
        <authorList>
            <person name="Rochi L."/>
            <person name="Burguener G."/>
            <person name="Darino M."/>
            <person name="Turjanski A."/>
            <person name="Kreff E."/>
            <person name="Dieguez M.J."/>
            <person name="Sacco F."/>
        </authorList>
    </citation>
    <scope>NUCLEOTIDE SEQUENCE [LARGE SCALE GENOMIC DNA]</scope>
    <source>
        <strain evidence="2 3">RO10H11247</strain>
    </source>
</reference>
<dbReference type="Proteomes" id="UP000037035">
    <property type="component" value="Unassembled WGS sequence"/>
</dbReference>
<name>A0A0L6URV5_9BASI</name>
<dbReference type="PANTHER" id="PTHR33324:SF2">
    <property type="entry name" value="MYB_SANT-LIKE DNA-BINDING DOMAIN-CONTAINING PROTEIN"/>
    <property type="match status" value="1"/>
</dbReference>
<dbReference type="STRING" id="27349.A0A0L6URV5"/>